<dbReference type="PROSITE" id="PS50850">
    <property type="entry name" value="MFS"/>
    <property type="match status" value="1"/>
</dbReference>
<sequence>MYPVLIWGEHSQYYIGSTTNGGGDDALAVVEGRIVRISRQAANQRRCVMRQSIDRHKVRSIVWQYYLFSGCFTTALSFIFSTYSVFLIAKGFDLLQMNLVNCFFVVGVFCMEIPTGAYADVLGRRNSFIAACFVLSAAMGIYYMADSFWMCVLAELIGAAGSAFCSGSLEAWAVDSVKHTGMRGQLHSIFRREQYVVRIGSIIGSLLGGYIAQGDLALPWLYSSVGLFVLGIVALCIMREEYFERKQFTFSLSVIRTVIVESIRYGVRRKSVLYVVIFGSLITMCVQPLNMQWQLRLVQDFSFNTMGLSWGYVGISIFVMLGSFLSRKFMERVGNEKRALILSQAITTAGVLVAACMVGAWIVLPAFLVHEIGRGMIVPLKRAYMNKRIPSKQRATILSFDSMVNNAGAFIGLVVGGWLAKYYSISTAWIVSGVALAITIPVFLKLKNGDG</sequence>
<dbReference type="SUPFAM" id="SSF103473">
    <property type="entry name" value="MFS general substrate transporter"/>
    <property type="match status" value="1"/>
</dbReference>
<name>A0A0G4AQS1_9BACT</name>
<dbReference type="PANTHER" id="PTHR23530:SF1">
    <property type="entry name" value="PERMEASE, MAJOR FACILITATOR SUPERFAMILY-RELATED"/>
    <property type="match status" value="1"/>
</dbReference>
<feature type="domain" description="Major facilitator superfamily (MFS) profile" evidence="6">
    <location>
        <begin position="58"/>
        <end position="450"/>
    </location>
</feature>
<evidence type="ECO:0000313" key="7">
    <source>
        <dbReference type="EMBL" id="AKM77854.1"/>
    </source>
</evidence>
<dbReference type="PANTHER" id="PTHR23530">
    <property type="entry name" value="TRANSPORT PROTEIN-RELATED"/>
    <property type="match status" value="1"/>
</dbReference>
<organism evidence="7 8">
    <name type="scientific">Candidatus Wolfebacteria bacterium GW2011_GWB1_47_1</name>
    <dbReference type="NCBI Taxonomy" id="1619007"/>
    <lineage>
        <taxon>Bacteria</taxon>
        <taxon>Candidatus Wolfeibacteriota</taxon>
    </lineage>
</organism>
<keyword evidence="2 5" id="KW-0812">Transmembrane</keyword>
<dbReference type="Gene3D" id="1.20.1250.20">
    <property type="entry name" value="MFS general substrate transporter like domains"/>
    <property type="match status" value="1"/>
</dbReference>
<dbReference type="InterPro" id="IPR011701">
    <property type="entry name" value="MFS"/>
</dbReference>
<feature type="transmembrane region" description="Helical" evidence="5">
    <location>
        <begin position="126"/>
        <end position="144"/>
    </location>
</feature>
<dbReference type="Proteomes" id="UP000035656">
    <property type="component" value="Chromosome"/>
</dbReference>
<dbReference type="InterPro" id="IPR005829">
    <property type="entry name" value="Sugar_transporter_CS"/>
</dbReference>
<dbReference type="STRING" id="1619007.UX70_C0001G0116"/>
<dbReference type="EMBL" id="CP011209">
    <property type="protein sequence ID" value="AKM77854.1"/>
    <property type="molecule type" value="Genomic_DNA"/>
</dbReference>
<comment type="subcellular location">
    <subcellularLocation>
        <location evidence="1">Membrane</location>
        <topology evidence="1">Multi-pass membrane protein</topology>
    </subcellularLocation>
</comment>
<feature type="transmembrane region" description="Helical" evidence="5">
    <location>
        <begin position="339"/>
        <end position="364"/>
    </location>
</feature>
<feature type="transmembrane region" description="Helical" evidence="5">
    <location>
        <begin position="95"/>
        <end position="114"/>
    </location>
</feature>
<feature type="transmembrane region" description="Helical" evidence="5">
    <location>
        <begin position="219"/>
        <end position="238"/>
    </location>
</feature>
<evidence type="ECO:0000256" key="3">
    <source>
        <dbReference type="ARBA" id="ARBA00022989"/>
    </source>
</evidence>
<dbReference type="InterPro" id="IPR036259">
    <property type="entry name" value="MFS_trans_sf"/>
</dbReference>
<evidence type="ECO:0000256" key="4">
    <source>
        <dbReference type="ARBA" id="ARBA00023136"/>
    </source>
</evidence>
<feature type="transmembrane region" description="Helical" evidence="5">
    <location>
        <begin position="195"/>
        <end position="213"/>
    </location>
</feature>
<feature type="transmembrane region" description="Helical" evidence="5">
    <location>
        <begin position="65"/>
        <end position="89"/>
    </location>
</feature>
<dbReference type="InterPro" id="IPR020846">
    <property type="entry name" value="MFS_dom"/>
</dbReference>
<evidence type="ECO:0000256" key="1">
    <source>
        <dbReference type="ARBA" id="ARBA00004141"/>
    </source>
</evidence>
<evidence type="ECO:0000313" key="8">
    <source>
        <dbReference type="Proteomes" id="UP000035656"/>
    </source>
</evidence>
<keyword evidence="4 5" id="KW-0472">Membrane</keyword>
<dbReference type="GO" id="GO:0022857">
    <property type="term" value="F:transmembrane transporter activity"/>
    <property type="evidence" value="ECO:0007669"/>
    <property type="project" value="InterPro"/>
</dbReference>
<evidence type="ECO:0000256" key="5">
    <source>
        <dbReference type="SAM" id="Phobius"/>
    </source>
</evidence>
<dbReference type="KEGG" id="pwo:UX70_C0001G0116"/>
<evidence type="ECO:0000259" key="6">
    <source>
        <dbReference type="PROSITE" id="PS50850"/>
    </source>
</evidence>
<dbReference type="PROSITE" id="PS00216">
    <property type="entry name" value="SUGAR_TRANSPORT_1"/>
    <property type="match status" value="1"/>
</dbReference>
<gene>
    <name evidence="7" type="ORF">UX70_C0001G0116</name>
</gene>
<proteinExistence type="predicted"/>
<feature type="transmembrane region" description="Helical" evidence="5">
    <location>
        <begin position="156"/>
        <end position="174"/>
    </location>
</feature>
<dbReference type="AlphaFoldDB" id="A0A0G4AQS1"/>
<dbReference type="Pfam" id="PF07690">
    <property type="entry name" value="MFS_1"/>
    <property type="match status" value="1"/>
</dbReference>
<evidence type="ECO:0000256" key="2">
    <source>
        <dbReference type="ARBA" id="ARBA00022692"/>
    </source>
</evidence>
<feature type="transmembrane region" description="Helical" evidence="5">
    <location>
        <begin position="272"/>
        <end position="289"/>
    </location>
</feature>
<feature type="transmembrane region" description="Helical" evidence="5">
    <location>
        <begin position="422"/>
        <end position="444"/>
    </location>
</feature>
<protein>
    <submittedName>
        <fullName evidence="7">Major facilitator superfamily protein</fullName>
    </submittedName>
</protein>
<accession>A0A0G4AQS1</accession>
<dbReference type="GO" id="GO:0016020">
    <property type="term" value="C:membrane"/>
    <property type="evidence" value="ECO:0007669"/>
    <property type="project" value="UniProtKB-SubCell"/>
</dbReference>
<feature type="transmembrane region" description="Helical" evidence="5">
    <location>
        <begin position="309"/>
        <end position="327"/>
    </location>
</feature>
<keyword evidence="3 5" id="KW-1133">Transmembrane helix</keyword>
<reference evidence="7 8" key="1">
    <citation type="journal article" date="2015" name="Nature">
        <title>rRNA introns, odd ribosomes, and small enigmatic genomes across a large radiation of phyla.</title>
        <authorList>
            <person name="Brown C.T."/>
            <person name="Hug L.A."/>
            <person name="Thomas B.C."/>
            <person name="Sharon I."/>
            <person name="Castelle C.J."/>
            <person name="Singh A."/>
            <person name="Wilkins M.J."/>
            <person name="Williams K.H."/>
            <person name="Banfield J.F."/>
        </authorList>
    </citation>
    <scope>NUCLEOTIDE SEQUENCE [LARGE SCALE GENOMIC DNA]</scope>
</reference>
<dbReference type="InterPro" id="IPR053160">
    <property type="entry name" value="MFS_DHA3_Transporter"/>
</dbReference>